<keyword evidence="8 9" id="KW-0472">Membrane</keyword>
<evidence type="ECO:0000256" key="3">
    <source>
        <dbReference type="ARBA" id="ARBA00016864"/>
    </source>
</evidence>
<comment type="caution">
    <text evidence="11">The sequence shown here is derived from an EMBL/GenBank/DDBJ whole genome shotgun (WGS) entry which is preliminary data.</text>
</comment>
<dbReference type="InterPro" id="IPR035906">
    <property type="entry name" value="MetI-like_sf"/>
</dbReference>
<keyword evidence="4" id="KW-0813">Transport</keyword>
<keyword evidence="5 9" id="KW-1003">Cell membrane</keyword>
<keyword evidence="7 9" id="KW-1133">Transmembrane helix</keyword>
<dbReference type="GO" id="GO:0005315">
    <property type="term" value="F:phosphate transmembrane transporter activity"/>
    <property type="evidence" value="ECO:0007669"/>
    <property type="project" value="InterPro"/>
</dbReference>
<feature type="domain" description="ABC transmembrane type-1" evidence="10">
    <location>
        <begin position="359"/>
        <end position="570"/>
    </location>
</feature>
<evidence type="ECO:0000256" key="6">
    <source>
        <dbReference type="ARBA" id="ARBA00022692"/>
    </source>
</evidence>
<dbReference type="Pfam" id="PF11812">
    <property type="entry name" value="DUF3333"/>
    <property type="match status" value="1"/>
</dbReference>
<dbReference type="PROSITE" id="PS50928">
    <property type="entry name" value="ABC_TM1"/>
    <property type="match status" value="1"/>
</dbReference>
<dbReference type="GO" id="GO:0005886">
    <property type="term" value="C:plasma membrane"/>
    <property type="evidence" value="ECO:0007669"/>
    <property type="project" value="UniProtKB-SubCell"/>
</dbReference>
<accession>A0A9W6ILK7</accession>
<evidence type="ECO:0000259" key="10">
    <source>
        <dbReference type="PROSITE" id="PS50928"/>
    </source>
</evidence>
<evidence type="ECO:0000256" key="7">
    <source>
        <dbReference type="ARBA" id="ARBA00022989"/>
    </source>
</evidence>
<organism evidence="11 12">
    <name type="scientific">Maricaulis virginensis</name>
    <dbReference type="NCBI Taxonomy" id="144022"/>
    <lineage>
        <taxon>Bacteria</taxon>
        <taxon>Pseudomonadati</taxon>
        <taxon>Pseudomonadota</taxon>
        <taxon>Alphaproteobacteria</taxon>
        <taxon>Maricaulales</taxon>
        <taxon>Maricaulaceae</taxon>
        <taxon>Maricaulis</taxon>
    </lineage>
</organism>
<evidence type="ECO:0000256" key="8">
    <source>
        <dbReference type="ARBA" id="ARBA00023136"/>
    </source>
</evidence>
<dbReference type="PANTHER" id="PTHR43470">
    <property type="entry name" value="PHOSPHATE TRANSPORT SYSTEM PERMEASE PROTEIN PSTA-RELATED"/>
    <property type="match status" value="1"/>
</dbReference>
<dbReference type="PANTHER" id="PTHR43470:SF5">
    <property type="entry name" value="PHOSPHATE TRANSPORT SYSTEM PERMEASE PROTEIN PSTA"/>
    <property type="match status" value="1"/>
</dbReference>
<dbReference type="RefSeq" id="WP_271185593.1">
    <property type="nucleotide sequence ID" value="NZ_BSFE01000002.1"/>
</dbReference>
<feature type="transmembrane region" description="Helical" evidence="9">
    <location>
        <begin position="480"/>
        <end position="501"/>
    </location>
</feature>
<dbReference type="CDD" id="cd06261">
    <property type="entry name" value="TM_PBP2"/>
    <property type="match status" value="1"/>
</dbReference>
<evidence type="ECO:0000256" key="2">
    <source>
        <dbReference type="ARBA" id="ARBA00007069"/>
    </source>
</evidence>
<proteinExistence type="inferred from homology"/>
<dbReference type="SUPFAM" id="SSF161098">
    <property type="entry name" value="MetI-like"/>
    <property type="match status" value="1"/>
</dbReference>
<evidence type="ECO:0000313" key="11">
    <source>
        <dbReference type="EMBL" id="GLK51201.1"/>
    </source>
</evidence>
<reference evidence="11" key="2">
    <citation type="submission" date="2023-01" db="EMBL/GenBank/DDBJ databases">
        <authorList>
            <person name="Sun Q."/>
            <person name="Evtushenko L."/>
        </authorList>
    </citation>
    <scope>NUCLEOTIDE SEQUENCE</scope>
    <source>
        <strain evidence="11">VKM B-1513</strain>
    </source>
</reference>
<feature type="transmembrane region" description="Helical" evidence="9">
    <location>
        <begin position="30"/>
        <end position="51"/>
    </location>
</feature>
<dbReference type="AlphaFoldDB" id="A0A9W6ILK7"/>
<name>A0A9W6ILK7_9PROT</name>
<dbReference type="InterPro" id="IPR024573">
    <property type="entry name" value="DUF3333"/>
</dbReference>
<dbReference type="InterPro" id="IPR005672">
    <property type="entry name" value="Phosphate_PstA"/>
</dbReference>
<dbReference type="NCBIfam" id="TIGR00974">
    <property type="entry name" value="3a0107s02c"/>
    <property type="match status" value="1"/>
</dbReference>
<evidence type="ECO:0000256" key="4">
    <source>
        <dbReference type="ARBA" id="ARBA00022448"/>
    </source>
</evidence>
<comment type="similarity">
    <text evidence="2 9">Belongs to the binding-protein-dependent transport system permease family. CysTW subfamily.</text>
</comment>
<gene>
    <name evidence="11" type="ORF">GCM10017621_07090</name>
</gene>
<evidence type="ECO:0000313" key="12">
    <source>
        <dbReference type="Proteomes" id="UP001143486"/>
    </source>
</evidence>
<feature type="transmembrane region" description="Helical" evidence="9">
    <location>
        <begin position="404"/>
        <end position="426"/>
    </location>
</feature>
<dbReference type="Pfam" id="PF00528">
    <property type="entry name" value="BPD_transp_1"/>
    <property type="match status" value="1"/>
</dbReference>
<feature type="transmembrane region" description="Helical" evidence="9">
    <location>
        <begin position="553"/>
        <end position="573"/>
    </location>
</feature>
<dbReference type="GO" id="GO:0035435">
    <property type="term" value="P:phosphate ion transmembrane transport"/>
    <property type="evidence" value="ECO:0007669"/>
    <property type="project" value="InterPro"/>
</dbReference>
<dbReference type="Proteomes" id="UP001143486">
    <property type="component" value="Unassembled WGS sequence"/>
</dbReference>
<reference evidence="11" key="1">
    <citation type="journal article" date="2014" name="Int. J. Syst. Evol. Microbiol.">
        <title>Complete genome sequence of Corynebacterium casei LMG S-19264T (=DSM 44701T), isolated from a smear-ripened cheese.</title>
        <authorList>
            <consortium name="US DOE Joint Genome Institute (JGI-PGF)"/>
            <person name="Walter F."/>
            <person name="Albersmeier A."/>
            <person name="Kalinowski J."/>
            <person name="Ruckert C."/>
        </authorList>
    </citation>
    <scope>NUCLEOTIDE SEQUENCE</scope>
    <source>
        <strain evidence="11">VKM B-1513</strain>
    </source>
</reference>
<dbReference type="EMBL" id="BSFE01000002">
    <property type="protein sequence ID" value="GLK51201.1"/>
    <property type="molecule type" value="Genomic_DNA"/>
</dbReference>
<keyword evidence="6 9" id="KW-0812">Transmembrane</keyword>
<feature type="transmembrane region" description="Helical" evidence="9">
    <location>
        <begin position="432"/>
        <end position="454"/>
    </location>
</feature>
<feature type="transmembrane region" description="Helical" evidence="9">
    <location>
        <begin position="358"/>
        <end position="384"/>
    </location>
</feature>
<keyword evidence="12" id="KW-1185">Reference proteome</keyword>
<evidence type="ECO:0000256" key="9">
    <source>
        <dbReference type="RuleBase" id="RU363043"/>
    </source>
</evidence>
<comment type="subcellular location">
    <subcellularLocation>
        <location evidence="9">Cell inner membrane</location>
        <topology evidence="9">Multi-pass membrane protein</topology>
    </subcellularLocation>
    <subcellularLocation>
        <location evidence="1">Cell membrane</location>
        <topology evidence="1">Multi-pass membrane protein</topology>
    </subcellularLocation>
</comment>
<dbReference type="Gene3D" id="1.10.3720.10">
    <property type="entry name" value="MetI-like"/>
    <property type="match status" value="1"/>
</dbReference>
<protein>
    <recommendedName>
        <fullName evidence="3 9">Phosphate transport system permease protein PstA</fullName>
    </recommendedName>
</protein>
<evidence type="ECO:0000256" key="1">
    <source>
        <dbReference type="ARBA" id="ARBA00004651"/>
    </source>
</evidence>
<evidence type="ECO:0000256" key="5">
    <source>
        <dbReference type="ARBA" id="ARBA00022475"/>
    </source>
</evidence>
<sequence length="581" mass="62155">MTDTSDTTSIRDAVSRQLPRRYRAELRFRAAGLAAVASAVGILVILLISILSQGLPAFTVNQLVLPVHLDRSMVDPEGDASEASLRRGAYSRVLQDAIRAEFPEVTARRDLRNLFGLYTPLNATRLMDAVLADPSLVGETYTFRMPIADDLDLYLKGRLVEDRTLATGGLLTISADGDALALNSSAPDFESLVEDAMATMRAEATALDARAARARNLAAELEGSDAEDALYEAGRLSAQAQALREELAENDGRIELNRDLPTILVELSGVAVRLTALGADGRTASGEAMLGDASDISGASDWTLYVIDTPESRRRVSDQAIVWTRALEARGLVRTDFNTYLFTNADSREPELAGVKGALFGSILTMLIVICLSVPVGVFTAIYLEEYAPKNRLTDFIEVNINNLAAVPSIVFGLLGLAVFINAFGLPRSAPLVGGLVLSLMTLPTVIIASRAALKAVPQSIRQAALAVGASKTQSVFHHVLPLAAPGILTGSIIGLAQALGETAPLLMIGMVAFIADAPTLGLEGLTQPATVMPVQVFLWSDGAERAFEARTAAAILVLLALMIGFNALAIYLRRRFERRW</sequence>
<dbReference type="InterPro" id="IPR000515">
    <property type="entry name" value="MetI-like"/>
</dbReference>